<sequence length="156" mass="18019">MKYPQDFQLSYPKLGSGVDFIDSYEQLISILRDLEKYELEFSLDNSLPLIEGDLNNVLKVLKKFISETISQFKSKRGTAFVVFKKDCDSSFISYLVENKFFGDNGNVESNLVDTITKFHYAICKEPLMDNESIKTVSIQTQKEGWFENDSRKNLLN</sequence>
<evidence type="ECO:0000313" key="2">
    <source>
        <dbReference type="Proteomes" id="UP001157915"/>
    </source>
</evidence>
<dbReference type="RefSeq" id="WP_283414273.1">
    <property type="nucleotide sequence ID" value="NZ_FXUA01000008.1"/>
</dbReference>
<organism evidence="1 2">
    <name type="scientific">Algoriphagus winogradskyi</name>
    <dbReference type="NCBI Taxonomy" id="237017"/>
    <lineage>
        <taxon>Bacteria</taxon>
        <taxon>Pseudomonadati</taxon>
        <taxon>Bacteroidota</taxon>
        <taxon>Cytophagia</taxon>
        <taxon>Cytophagales</taxon>
        <taxon>Cyclobacteriaceae</taxon>
        <taxon>Algoriphagus</taxon>
    </lineage>
</organism>
<proteinExistence type="predicted"/>
<keyword evidence="2" id="KW-1185">Reference proteome</keyword>
<gene>
    <name evidence="1" type="ORF">SAMN06265367_1084</name>
</gene>
<reference evidence="1 2" key="1">
    <citation type="submission" date="2017-05" db="EMBL/GenBank/DDBJ databases">
        <authorList>
            <person name="Varghese N."/>
            <person name="Submissions S."/>
        </authorList>
    </citation>
    <scope>NUCLEOTIDE SEQUENCE [LARGE SCALE GENOMIC DNA]</scope>
    <source>
        <strain evidence="1 2">DSM 15360</strain>
    </source>
</reference>
<comment type="caution">
    <text evidence="1">The sequence shown here is derived from an EMBL/GenBank/DDBJ whole genome shotgun (WGS) entry which is preliminary data.</text>
</comment>
<evidence type="ECO:0000313" key="1">
    <source>
        <dbReference type="EMBL" id="SMP32378.1"/>
    </source>
</evidence>
<dbReference type="Proteomes" id="UP001157915">
    <property type="component" value="Unassembled WGS sequence"/>
</dbReference>
<name>A0ABY1PE17_9BACT</name>
<dbReference type="EMBL" id="FXUA01000008">
    <property type="protein sequence ID" value="SMP32378.1"/>
    <property type="molecule type" value="Genomic_DNA"/>
</dbReference>
<protein>
    <submittedName>
        <fullName evidence="1">Uncharacterized protein</fullName>
    </submittedName>
</protein>
<accession>A0ABY1PE17</accession>